<dbReference type="GO" id="GO:0000247">
    <property type="term" value="F:C-8 sterol isomerase activity"/>
    <property type="evidence" value="ECO:0007669"/>
    <property type="project" value="TreeGrafter"/>
</dbReference>
<dbReference type="EMBL" id="ACYE01000233">
    <property type="protein sequence ID" value="EFE40653.1"/>
    <property type="molecule type" value="Genomic_DNA"/>
</dbReference>
<feature type="transmembrane region" description="Helical" evidence="14">
    <location>
        <begin position="216"/>
        <end position="239"/>
    </location>
</feature>
<evidence type="ECO:0000256" key="1">
    <source>
        <dbReference type="ARBA" id="ARBA00004141"/>
    </source>
</evidence>
<feature type="domain" description="EXPERA" evidence="15">
    <location>
        <begin position="149"/>
        <end position="306"/>
    </location>
</feature>
<dbReference type="PROSITE" id="PS51751">
    <property type="entry name" value="EXPERA"/>
    <property type="match status" value="1"/>
</dbReference>
<evidence type="ECO:0000256" key="12">
    <source>
        <dbReference type="ARBA" id="ARBA00023235"/>
    </source>
</evidence>
<evidence type="ECO:0000313" key="17">
    <source>
        <dbReference type="Proteomes" id="UP000008383"/>
    </source>
</evidence>
<evidence type="ECO:0000256" key="6">
    <source>
        <dbReference type="ARBA" id="ARBA00022989"/>
    </source>
</evidence>
<dbReference type="Pfam" id="PF05241">
    <property type="entry name" value="EBP"/>
    <property type="match status" value="1"/>
</dbReference>
<comment type="similarity">
    <text evidence="2">Belongs to the EBP family.</text>
</comment>
<dbReference type="RefSeq" id="XP_003021271.1">
    <property type="nucleotide sequence ID" value="XM_003021225.1"/>
</dbReference>
<dbReference type="PANTHER" id="PTHR14207:SF0">
    <property type="entry name" value="3-BETA-HYDROXYSTEROID-DELTA(8),DELTA(7)-ISOMERASE"/>
    <property type="match status" value="1"/>
</dbReference>
<dbReference type="GeneID" id="9578116"/>
<evidence type="ECO:0000259" key="15">
    <source>
        <dbReference type="PROSITE" id="PS51751"/>
    </source>
</evidence>
<evidence type="ECO:0000256" key="11">
    <source>
        <dbReference type="ARBA" id="ARBA00023221"/>
    </source>
</evidence>
<dbReference type="GO" id="GO:0005783">
    <property type="term" value="C:endoplasmic reticulum"/>
    <property type="evidence" value="ECO:0007669"/>
    <property type="project" value="TreeGrafter"/>
</dbReference>
<keyword evidence="6 13" id="KW-1133">Transmembrane helix</keyword>
<name>D4DBX1_TRIVH</name>
<evidence type="ECO:0000256" key="7">
    <source>
        <dbReference type="ARBA" id="ARBA00023011"/>
    </source>
</evidence>
<reference evidence="17" key="1">
    <citation type="journal article" date="2011" name="Genome Biol.">
        <title>Comparative and functional genomics provide insights into the pathogenicity of dermatophytic fungi.</title>
        <authorList>
            <person name="Burmester A."/>
            <person name="Shelest E."/>
            <person name="Gloeckner G."/>
            <person name="Heddergott C."/>
            <person name="Schindler S."/>
            <person name="Staib P."/>
            <person name="Heidel A."/>
            <person name="Felder M."/>
            <person name="Petzold A."/>
            <person name="Szafranski K."/>
            <person name="Feuermann M."/>
            <person name="Pedruzzi I."/>
            <person name="Priebe S."/>
            <person name="Groth M."/>
            <person name="Winkler R."/>
            <person name="Li W."/>
            <person name="Kniemeyer O."/>
            <person name="Schroeckh V."/>
            <person name="Hertweck C."/>
            <person name="Hube B."/>
            <person name="White T.C."/>
            <person name="Platzer M."/>
            <person name="Guthke R."/>
            <person name="Heitman J."/>
            <person name="Woestemeyer J."/>
            <person name="Zipfel P.F."/>
            <person name="Monod M."/>
            <person name="Brakhage A.A."/>
        </authorList>
    </citation>
    <scope>NUCLEOTIDE SEQUENCE [LARGE SCALE GENOMIC DNA]</scope>
    <source>
        <strain evidence="17">HKI 0517</strain>
    </source>
</reference>
<proteinExistence type="inferred from homology"/>
<dbReference type="Proteomes" id="UP000008383">
    <property type="component" value="Unassembled WGS sequence"/>
</dbReference>
<keyword evidence="17" id="KW-1185">Reference proteome</keyword>
<keyword evidence="9 13" id="KW-0472">Membrane</keyword>
<dbReference type="PANTHER" id="PTHR14207">
    <property type="entry name" value="STEROL ISOMERASE"/>
    <property type="match status" value="1"/>
</dbReference>
<accession>D4DBX1</accession>
<protein>
    <submittedName>
        <fullName evidence="16">Cholestenol delta-isomerase, putative</fullName>
    </submittedName>
</protein>
<evidence type="ECO:0000256" key="5">
    <source>
        <dbReference type="ARBA" id="ARBA00022955"/>
    </source>
</evidence>
<evidence type="ECO:0000256" key="13">
    <source>
        <dbReference type="PROSITE-ProRule" id="PRU01087"/>
    </source>
</evidence>
<dbReference type="GO" id="GO:0016126">
    <property type="term" value="P:sterol biosynthetic process"/>
    <property type="evidence" value="ECO:0007669"/>
    <property type="project" value="UniProtKB-KW"/>
</dbReference>
<gene>
    <name evidence="16" type="ORF">TRV_04622</name>
</gene>
<dbReference type="InterPro" id="IPR033118">
    <property type="entry name" value="EXPERA"/>
</dbReference>
<dbReference type="GO" id="GO:0004769">
    <property type="term" value="F:steroid Delta-isomerase activity"/>
    <property type="evidence" value="ECO:0007669"/>
    <property type="project" value="TreeGrafter"/>
</dbReference>
<comment type="subcellular location">
    <subcellularLocation>
        <location evidence="1">Membrane</location>
        <topology evidence="1">Multi-pass membrane protein</topology>
    </subcellularLocation>
</comment>
<keyword evidence="5" id="KW-0752">Steroid biosynthesis</keyword>
<feature type="transmembrane region" description="Helical" evidence="14">
    <location>
        <begin position="117"/>
        <end position="142"/>
    </location>
</feature>
<keyword evidence="3" id="KW-0444">Lipid biosynthesis</keyword>
<dbReference type="AlphaFoldDB" id="D4DBX1"/>
<keyword evidence="4 13" id="KW-0812">Transmembrane</keyword>
<evidence type="ECO:0000256" key="10">
    <source>
        <dbReference type="ARBA" id="ARBA00023166"/>
    </source>
</evidence>
<evidence type="ECO:0000256" key="2">
    <source>
        <dbReference type="ARBA" id="ARBA00008337"/>
    </source>
</evidence>
<evidence type="ECO:0000256" key="4">
    <source>
        <dbReference type="ARBA" id="ARBA00022692"/>
    </source>
</evidence>
<keyword evidence="12" id="KW-0413">Isomerase</keyword>
<dbReference type="GO" id="GO:0016020">
    <property type="term" value="C:membrane"/>
    <property type="evidence" value="ECO:0007669"/>
    <property type="project" value="UniProtKB-SubCell"/>
</dbReference>
<dbReference type="KEGG" id="tve:TRV_04622"/>
<evidence type="ECO:0000256" key="14">
    <source>
        <dbReference type="SAM" id="Phobius"/>
    </source>
</evidence>
<dbReference type="HOGENOM" id="CLU_731951_0_0_1"/>
<keyword evidence="10" id="KW-1207">Sterol metabolism</keyword>
<dbReference type="GO" id="GO:0047750">
    <property type="term" value="F:cholestenol delta-isomerase activity"/>
    <property type="evidence" value="ECO:0007669"/>
    <property type="project" value="InterPro"/>
</dbReference>
<evidence type="ECO:0000256" key="8">
    <source>
        <dbReference type="ARBA" id="ARBA00023098"/>
    </source>
</evidence>
<feature type="transmembrane region" description="Helical" evidence="14">
    <location>
        <begin position="285"/>
        <end position="304"/>
    </location>
</feature>
<dbReference type="OrthoDB" id="58557at2759"/>
<keyword evidence="11" id="KW-0753">Steroid metabolism</keyword>
<dbReference type="InterPro" id="IPR007905">
    <property type="entry name" value="EBP"/>
</dbReference>
<evidence type="ECO:0000256" key="9">
    <source>
        <dbReference type="ARBA" id="ARBA00023136"/>
    </source>
</evidence>
<keyword evidence="8" id="KW-0443">Lipid metabolism</keyword>
<sequence length="378" mass="43089">MQLAREAEEAAKNSWGLYPALMSKRIRNKAAMPGGAPGESKAKSIPAVALFRFSPFFCFFAASTSQPRHQFTFTGQRLTEKSERRETRDERAAMEPAHPYYPLDAKVVGYLANDWDVPTLVCAFLGGWGALLLLTLAVVSVARPSLKMGDKVAILWFVLKMRDLAANGRPGGSIHFFFEGYFVYNHTRMAPAQDFFGQLWKEYSLSDSRYLTSDPFVLCMETITAVCWGPLCFLLVYLITVDHPLRHSFQVIVSLGQIYGDILYYATSMFDHYFHQVSYCRPEGYYFWFYYFTMNAIWIVVPACKSTPTGLSSIHTDCDRLHVPEHRHHYQIDPVHEGRYHQPQNPVISPSSTQSYLMDSTTVLRAPCSTDIFSLLRE</sequence>
<keyword evidence="7" id="KW-0756">Sterol biosynthesis</keyword>
<evidence type="ECO:0000256" key="3">
    <source>
        <dbReference type="ARBA" id="ARBA00022516"/>
    </source>
</evidence>
<comment type="caution">
    <text evidence="16">The sequence shown here is derived from an EMBL/GenBank/DDBJ whole genome shotgun (WGS) entry which is preliminary data.</text>
</comment>
<organism evidence="16 17">
    <name type="scientific">Trichophyton verrucosum (strain HKI 0517)</name>
    <dbReference type="NCBI Taxonomy" id="663202"/>
    <lineage>
        <taxon>Eukaryota</taxon>
        <taxon>Fungi</taxon>
        <taxon>Dikarya</taxon>
        <taxon>Ascomycota</taxon>
        <taxon>Pezizomycotina</taxon>
        <taxon>Eurotiomycetes</taxon>
        <taxon>Eurotiomycetidae</taxon>
        <taxon>Onygenales</taxon>
        <taxon>Arthrodermataceae</taxon>
        <taxon>Trichophyton</taxon>
    </lineage>
</organism>
<evidence type="ECO:0000313" key="16">
    <source>
        <dbReference type="EMBL" id="EFE40653.1"/>
    </source>
</evidence>